<dbReference type="EMBL" id="JARQZJ010000098">
    <property type="protein sequence ID" value="KAK9886012.1"/>
    <property type="molecule type" value="Genomic_DNA"/>
</dbReference>
<protein>
    <recommendedName>
        <fullName evidence="4">Ecdysteroid UDP-glucosyltransferase</fullName>
    </recommendedName>
</protein>
<gene>
    <name evidence="2" type="ORF">WA026_014798</name>
</gene>
<reference evidence="2 3" key="1">
    <citation type="submission" date="2023-03" db="EMBL/GenBank/DDBJ databases">
        <title>Genome insight into feeding habits of ladybird beetles.</title>
        <authorList>
            <person name="Li H.-S."/>
            <person name="Huang Y.-H."/>
            <person name="Pang H."/>
        </authorList>
    </citation>
    <scope>NUCLEOTIDE SEQUENCE [LARGE SCALE GENOMIC DNA]</scope>
    <source>
        <strain evidence="2">SYSU_2023b</strain>
        <tissue evidence="2">Whole body</tissue>
    </source>
</reference>
<dbReference type="Proteomes" id="UP001431783">
    <property type="component" value="Unassembled WGS sequence"/>
</dbReference>
<feature type="chain" id="PRO_5043867285" description="Ecdysteroid UDP-glucosyltransferase" evidence="1">
    <location>
        <begin position="23"/>
        <end position="190"/>
    </location>
</feature>
<organism evidence="2 3">
    <name type="scientific">Henosepilachna vigintioctopunctata</name>
    <dbReference type="NCBI Taxonomy" id="420089"/>
    <lineage>
        <taxon>Eukaryota</taxon>
        <taxon>Metazoa</taxon>
        <taxon>Ecdysozoa</taxon>
        <taxon>Arthropoda</taxon>
        <taxon>Hexapoda</taxon>
        <taxon>Insecta</taxon>
        <taxon>Pterygota</taxon>
        <taxon>Neoptera</taxon>
        <taxon>Endopterygota</taxon>
        <taxon>Coleoptera</taxon>
        <taxon>Polyphaga</taxon>
        <taxon>Cucujiformia</taxon>
        <taxon>Coccinelloidea</taxon>
        <taxon>Coccinellidae</taxon>
        <taxon>Epilachninae</taxon>
        <taxon>Epilachnini</taxon>
        <taxon>Henosepilachna</taxon>
    </lineage>
</organism>
<evidence type="ECO:0000313" key="3">
    <source>
        <dbReference type="Proteomes" id="UP001431783"/>
    </source>
</evidence>
<dbReference type="Gene3D" id="3.40.50.2000">
    <property type="entry name" value="Glycogen Phosphorylase B"/>
    <property type="match status" value="1"/>
</dbReference>
<name>A0AAW1UZW2_9CUCU</name>
<accession>A0AAW1UZW2</accession>
<keyword evidence="1" id="KW-0732">Signal</keyword>
<dbReference type="SUPFAM" id="SSF53756">
    <property type="entry name" value="UDP-Glycosyltransferase/glycogen phosphorylase"/>
    <property type="match status" value="1"/>
</dbReference>
<evidence type="ECO:0008006" key="4">
    <source>
        <dbReference type="Google" id="ProtNLM"/>
    </source>
</evidence>
<keyword evidence="3" id="KW-1185">Reference proteome</keyword>
<evidence type="ECO:0000256" key="1">
    <source>
        <dbReference type="SAM" id="SignalP"/>
    </source>
</evidence>
<proteinExistence type="predicted"/>
<dbReference type="AlphaFoldDB" id="A0AAW1UZW2"/>
<feature type="signal peptide" evidence="1">
    <location>
        <begin position="1"/>
        <end position="22"/>
    </location>
</feature>
<sequence>MRGATAIKSFIFLVCFIKTCYNARILASIPTSSYSHQVTFRPIWKELAKRGHEIVLMTTDPMEDTENIKQIDMSFSYDIMKKEKYDELVTRKNADPFKVMEKVVAILKKTYFEQLRHPEVQAMIHNKSEQFDLLMIEVVFPIHLGLVERFKAPLIGLSSLDVTNRVHNALGNDAHPVLHPDSSMELIFIH</sequence>
<comment type="caution">
    <text evidence="2">The sequence shown here is derived from an EMBL/GenBank/DDBJ whole genome shotgun (WGS) entry which is preliminary data.</text>
</comment>
<evidence type="ECO:0000313" key="2">
    <source>
        <dbReference type="EMBL" id="KAK9886012.1"/>
    </source>
</evidence>